<dbReference type="OrthoDB" id="6358435at2759"/>
<evidence type="ECO:0000313" key="2">
    <source>
        <dbReference type="Proteomes" id="UP000499080"/>
    </source>
</evidence>
<reference evidence="1 2" key="1">
    <citation type="journal article" date="2019" name="Sci. Rep.">
        <title>Orb-weaving spider Araneus ventricosus genome elucidates the spidroin gene catalogue.</title>
        <authorList>
            <person name="Kono N."/>
            <person name="Nakamura H."/>
            <person name="Ohtoshi R."/>
            <person name="Moran D.A.P."/>
            <person name="Shinohara A."/>
            <person name="Yoshida Y."/>
            <person name="Fujiwara M."/>
            <person name="Mori M."/>
            <person name="Tomita M."/>
            <person name="Arakawa K."/>
        </authorList>
    </citation>
    <scope>NUCLEOTIDE SEQUENCE [LARGE SCALE GENOMIC DNA]</scope>
</reference>
<evidence type="ECO:0000313" key="1">
    <source>
        <dbReference type="EMBL" id="GBL79588.1"/>
    </source>
</evidence>
<dbReference type="InterPro" id="IPR023238">
    <property type="entry name" value="FAM175"/>
</dbReference>
<dbReference type="Proteomes" id="UP000499080">
    <property type="component" value="Unassembled WGS sequence"/>
</dbReference>
<name>A0A4Y2AIH4_ARAVE</name>
<dbReference type="EMBL" id="BGPR01000019">
    <property type="protein sequence ID" value="GBL79588.1"/>
    <property type="molecule type" value="Genomic_DNA"/>
</dbReference>
<dbReference type="Pfam" id="PF21125">
    <property type="entry name" value="MPN_2A_DUB_like"/>
    <property type="match status" value="1"/>
</dbReference>
<dbReference type="AlphaFoldDB" id="A0A4Y2AIH4"/>
<protein>
    <submittedName>
        <fullName evidence="1">Uncharacterized protein</fullName>
    </submittedName>
</protein>
<dbReference type="PRINTS" id="PR02051">
    <property type="entry name" value="PROTEINF175"/>
</dbReference>
<comment type="caution">
    <text evidence="1">The sequence shown here is derived from an EMBL/GenBank/DDBJ whole genome shotgun (WGS) entry which is preliminary data.</text>
</comment>
<proteinExistence type="predicted"/>
<sequence length="103" mass="11222">MAVQPKLHLSPFVLSTVMFDNSNSVGDQEGFLIGNAQKCVRREISDQSMFNTEEDLIIMSSETTKDAMPAFSGICIIAQMQILNTVQRRKSGIVGTSAIPDLG</sequence>
<keyword evidence="2" id="KW-1185">Reference proteome</keyword>
<organism evidence="1 2">
    <name type="scientific">Araneus ventricosus</name>
    <name type="common">Orbweaver spider</name>
    <name type="synonym">Epeira ventricosa</name>
    <dbReference type="NCBI Taxonomy" id="182803"/>
    <lineage>
        <taxon>Eukaryota</taxon>
        <taxon>Metazoa</taxon>
        <taxon>Ecdysozoa</taxon>
        <taxon>Arthropoda</taxon>
        <taxon>Chelicerata</taxon>
        <taxon>Arachnida</taxon>
        <taxon>Araneae</taxon>
        <taxon>Araneomorphae</taxon>
        <taxon>Entelegynae</taxon>
        <taxon>Araneoidea</taxon>
        <taxon>Araneidae</taxon>
        <taxon>Araneus</taxon>
    </lineage>
</organism>
<accession>A0A4Y2AIH4</accession>
<gene>
    <name evidence="1" type="ORF">AVEN_18154_1</name>
</gene>